<dbReference type="HOGENOM" id="CLU_764236_0_0_2"/>
<name>F0NJU5_SACI0</name>
<sequence length="362" mass="41906">MEFVINANAIIIPEIKRCMIYLGKYKTSTSLQLAKKLNNGKVIILDDIVQIKVKNNSLYVKKPTKITKGAKPIKWWDNDINTYNCPDDEEFKVTDIVFSLKGKENRYMFTNKDLAVYLMVYVDPIHRECFDEDSLNLRDVDFLNDIIPCDINYVVLTSDDINFRVSTLYKLMSYSVNENPLTLSGKYVESYTCSKYKIYYLRKLLNILNLPSLNDLLIVSKFWYSSFYLLSFDELAKIVNIKRKITEIDKRLKEINGVGICLKCENDHIIGYSDGIIRGLITRCPICSKSLRKGEYSIDIKNLLEIFLSGIKSLPRDILGLMVQEEFSAHNNEIILYNLLLTSEGCLDNIIEKILAKSEYKY</sequence>
<keyword evidence="2" id="KW-1185">Reference proteome</keyword>
<proteinExistence type="predicted"/>
<dbReference type="GeneID" id="84060927"/>
<gene>
    <name evidence="1" type="ordered locus">SiH_0908</name>
</gene>
<dbReference type="EMBL" id="CP002426">
    <property type="protein sequence ID" value="ADX82261.1"/>
    <property type="molecule type" value="Genomic_DNA"/>
</dbReference>
<evidence type="ECO:0000313" key="2">
    <source>
        <dbReference type="Proteomes" id="UP000006395"/>
    </source>
</evidence>
<dbReference type="Proteomes" id="UP000006395">
    <property type="component" value="Chromosome"/>
</dbReference>
<dbReference type="RefSeq" id="WP_014512403.1">
    <property type="nucleotide sequence ID" value="NC_017275.1"/>
</dbReference>
<dbReference type="AlphaFoldDB" id="F0NJU5"/>
<dbReference type="KEGG" id="sih:SiH_0908"/>
<reference evidence="1 2" key="1">
    <citation type="journal article" date="2011" name="J. Bacteriol.">
        <title>Genome analyses of icelandic strains of Sulfolobus islandicus, model organisms for genetic and virus-host interaction studies.</title>
        <authorList>
            <person name="Guo L."/>
            <person name="Brugger K."/>
            <person name="Liu C."/>
            <person name="Shah S.A."/>
            <person name="Zheng H."/>
            <person name="Zhu Y."/>
            <person name="Wang S."/>
            <person name="Lillestol R.K."/>
            <person name="Chen L."/>
            <person name="Frank J."/>
            <person name="Prangishvili D."/>
            <person name="Paulin L."/>
            <person name="She Q."/>
            <person name="Huang L."/>
            <person name="Garrett R.A."/>
        </authorList>
    </citation>
    <scope>NUCLEOTIDE SEQUENCE [LARGE SCALE GENOMIC DNA]</scope>
    <source>
        <strain evidence="1 2">HVE10/4</strain>
    </source>
</reference>
<protein>
    <submittedName>
        <fullName evidence="1">Uncharacterized protein</fullName>
    </submittedName>
</protein>
<accession>F0NJU5</accession>
<evidence type="ECO:0000313" key="1">
    <source>
        <dbReference type="EMBL" id="ADX82261.1"/>
    </source>
</evidence>
<organism evidence="1 2">
    <name type="scientific">Saccharolobus islandicus (strain HVE10/4)</name>
    <name type="common">Sulfolobus islandicus</name>
    <dbReference type="NCBI Taxonomy" id="930943"/>
    <lineage>
        <taxon>Archaea</taxon>
        <taxon>Thermoproteota</taxon>
        <taxon>Thermoprotei</taxon>
        <taxon>Sulfolobales</taxon>
        <taxon>Sulfolobaceae</taxon>
        <taxon>Saccharolobus</taxon>
    </lineage>
</organism>